<name>A0A450UZU0_9GAMM</name>
<sequence>MTAGRTIPGMSEPIRARWASVPKHRLFVHAWQSRRSGVAAEMNSVATKKNGVAAGRSILPMGKITPSAFATAGQKRKIIQWGFITSGSG</sequence>
<evidence type="ECO:0000313" key="2">
    <source>
        <dbReference type="EMBL" id="VFK00160.1"/>
    </source>
</evidence>
<proteinExistence type="predicted"/>
<dbReference type="AlphaFoldDB" id="A0A450UZU0"/>
<accession>A0A450UZU0</accession>
<evidence type="ECO:0000313" key="3">
    <source>
        <dbReference type="EMBL" id="VFK03373.1"/>
    </source>
</evidence>
<evidence type="ECO:0000313" key="1">
    <source>
        <dbReference type="EMBL" id="VFJ98041.1"/>
    </source>
</evidence>
<reference evidence="1" key="1">
    <citation type="submission" date="2019-02" db="EMBL/GenBank/DDBJ databases">
        <authorList>
            <person name="Gruber-Vodicka R. H."/>
            <person name="Seah K. B. B."/>
        </authorList>
    </citation>
    <scope>NUCLEOTIDE SEQUENCE</scope>
    <source>
        <strain evidence="3">BECK_SA2B12</strain>
        <strain evidence="1">BECK_SA2B15</strain>
        <strain evidence="2">BECK_SA2B20</strain>
    </source>
</reference>
<organism evidence="1">
    <name type="scientific">Candidatus Kentrum eta</name>
    <dbReference type="NCBI Taxonomy" id="2126337"/>
    <lineage>
        <taxon>Bacteria</taxon>
        <taxon>Pseudomonadati</taxon>
        <taxon>Pseudomonadota</taxon>
        <taxon>Gammaproteobacteria</taxon>
        <taxon>Candidatus Kentrum</taxon>
    </lineage>
</organism>
<dbReference type="EMBL" id="CAADFG010000131">
    <property type="protein sequence ID" value="VFJ98041.1"/>
    <property type="molecule type" value="Genomic_DNA"/>
</dbReference>
<gene>
    <name evidence="1" type="ORF">BECKH772A_GA0070896_101319</name>
    <name evidence="2" type="ORF">BECKH772B_GA0070898_101817</name>
    <name evidence="3" type="ORF">BECKH772C_GA0070978_101269</name>
</gene>
<dbReference type="EMBL" id="CAADFI010000181">
    <property type="protein sequence ID" value="VFK00160.1"/>
    <property type="molecule type" value="Genomic_DNA"/>
</dbReference>
<protein>
    <submittedName>
        <fullName evidence="1">Uncharacterized protein</fullName>
    </submittedName>
</protein>
<dbReference type="EMBL" id="CAADFJ010000126">
    <property type="protein sequence ID" value="VFK03373.1"/>
    <property type="molecule type" value="Genomic_DNA"/>
</dbReference>